<evidence type="ECO:0000313" key="2">
    <source>
        <dbReference type="Proteomes" id="UP000016801"/>
    </source>
</evidence>
<sequence>MRRAKSLAMYLEPPVPLEDAVFEYARGIFVCSRDIVVVEGVGKRIRDD</sequence>
<dbReference type="EMBL" id="CAGA01000191">
    <property type="protein sequence ID" value="CCE35387.1"/>
    <property type="molecule type" value="Genomic_DNA"/>
</dbReference>
<dbReference type="VEuPathDB" id="FungiDB:CPUR_06815"/>
<comment type="caution">
    <text evidence="1">The sequence shown here is derived from an EMBL/GenBank/DDBJ whole genome shotgun (WGS) entry which is preliminary data.</text>
</comment>
<protein>
    <submittedName>
        <fullName evidence="1">Uncharacterized protein</fullName>
    </submittedName>
</protein>
<gene>
    <name evidence="1" type="ORF">CPUR_06815</name>
</gene>
<dbReference type="HOGENOM" id="CLU_3159931_0_0_1"/>
<accession>M1W7J6</accession>
<proteinExistence type="predicted"/>
<dbReference type="Proteomes" id="UP000016801">
    <property type="component" value="Unassembled WGS sequence"/>
</dbReference>
<keyword evidence="2" id="KW-1185">Reference proteome</keyword>
<name>M1W7J6_CLAP2</name>
<evidence type="ECO:0000313" key="1">
    <source>
        <dbReference type="EMBL" id="CCE35387.1"/>
    </source>
</evidence>
<reference evidence="1 2" key="1">
    <citation type="journal article" date="2013" name="PLoS Genet.">
        <title>Plant-symbiotic fungi as chemical engineers: Multi-genome analysis of the Clavicipitaceae reveals dynamics of alkaloid loci.</title>
        <authorList>
            <person name="Schardl C.L."/>
            <person name="Young C.A."/>
            <person name="Hesse U."/>
            <person name="Amyotte S.G."/>
            <person name="Andreeva K."/>
            <person name="Calie P.J."/>
            <person name="Fleetwood D.J."/>
            <person name="Haws D.C."/>
            <person name="Moore N."/>
            <person name="Oeser B."/>
            <person name="Panaccione D.G."/>
            <person name="Schweri K.K."/>
            <person name="Voisey C.R."/>
            <person name="Farman M.L."/>
            <person name="Jaromczyk J.W."/>
            <person name="Roe B.A."/>
            <person name="O'Sullivan D.M."/>
            <person name="Scott B."/>
            <person name="Tudzynski P."/>
            <person name="An Z."/>
            <person name="Arnaoudova E.G."/>
            <person name="Bullock C.T."/>
            <person name="Charlton N.D."/>
            <person name="Chen L."/>
            <person name="Cox M."/>
            <person name="Dinkins R.D."/>
            <person name="Florea S."/>
            <person name="Glenn A.E."/>
            <person name="Gordon A."/>
            <person name="Gueldener U."/>
            <person name="Harris D.R."/>
            <person name="Hollin W."/>
            <person name="Jaromczyk J."/>
            <person name="Johnson R.D."/>
            <person name="Khan A.K."/>
            <person name="Leistner E."/>
            <person name="Leuchtmann A."/>
            <person name="Li C."/>
            <person name="Liu J."/>
            <person name="Liu J."/>
            <person name="Liu M."/>
            <person name="Mace W."/>
            <person name="Machado C."/>
            <person name="Nagabhyru P."/>
            <person name="Pan J."/>
            <person name="Schmid J."/>
            <person name="Sugawara K."/>
            <person name="Steiner U."/>
            <person name="Takach J.E."/>
            <person name="Tanaka E."/>
            <person name="Webb J.S."/>
            <person name="Wilson E.V."/>
            <person name="Wiseman J.L."/>
            <person name="Yoshida R."/>
            <person name="Zeng Z."/>
        </authorList>
    </citation>
    <scope>NUCLEOTIDE SEQUENCE [LARGE SCALE GENOMIC DNA]</scope>
    <source>
        <strain evidence="1 2">20.1</strain>
    </source>
</reference>
<organism evidence="1 2">
    <name type="scientific">Claviceps purpurea (strain 20.1)</name>
    <name type="common">Ergot fungus</name>
    <name type="synonym">Sphacelia segetum</name>
    <dbReference type="NCBI Taxonomy" id="1111077"/>
    <lineage>
        <taxon>Eukaryota</taxon>
        <taxon>Fungi</taxon>
        <taxon>Dikarya</taxon>
        <taxon>Ascomycota</taxon>
        <taxon>Pezizomycotina</taxon>
        <taxon>Sordariomycetes</taxon>
        <taxon>Hypocreomycetidae</taxon>
        <taxon>Hypocreales</taxon>
        <taxon>Clavicipitaceae</taxon>
        <taxon>Claviceps</taxon>
    </lineage>
</organism>
<dbReference type="AlphaFoldDB" id="M1W7J6"/>